<keyword evidence="6" id="KW-1185">Reference proteome</keyword>
<sequence length="139" mass="15669">MLILSLLCIIGVVSANTECIWAVGRLLCNKNQTRVLNTVIEVWDKDSAIIPLLNFLNPDDKAGFTVVDNENGIFKVEGCAADYDLLGPLLPPNRPDFYFHVRHMCDSDKIEEVNIFPPEVIFAPRTMDYYVNSPIILDL</sequence>
<dbReference type="InterPro" id="IPR001534">
    <property type="entry name" value="Transthyretin-like"/>
</dbReference>
<evidence type="ECO:0000256" key="2">
    <source>
        <dbReference type="ARBA" id="ARBA00010112"/>
    </source>
</evidence>
<dbReference type="OrthoDB" id="5781683at2759"/>
<dbReference type="GO" id="GO:0009986">
    <property type="term" value="C:cell surface"/>
    <property type="evidence" value="ECO:0007669"/>
    <property type="project" value="InterPro"/>
</dbReference>
<dbReference type="PANTHER" id="PTHR21700:SF25">
    <property type="entry name" value="TRANSTHYRETIN-LIKE FAMILY PROTEIN"/>
    <property type="match status" value="1"/>
</dbReference>
<evidence type="ECO:0000256" key="3">
    <source>
        <dbReference type="ARBA" id="ARBA00022525"/>
    </source>
</evidence>
<dbReference type="WBParaSite" id="HCON_00105430-00001">
    <property type="protein sequence ID" value="HCON_00105430-00001"/>
    <property type="gene ID" value="HCON_00105430"/>
</dbReference>
<feature type="chain" id="PRO_5029689961" evidence="5">
    <location>
        <begin position="16"/>
        <end position="139"/>
    </location>
</feature>
<evidence type="ECO:0000313" key="7">
    <source>
        <dbReference type="WBParaSite" id="HCON_00105430-00001"/>
    </source>
</evidence>
<name>A0A7I4YJ70_HAECO</name>
<keyword evidence="4 5" id="KW-0732">Signal</keyword>
<proteinExistence type="inferred from homology"/>
<protein>
    <submittedName>
        <fullName evidence="7">Transthyretin domain containing protein</fullName>
    </submittedName>
</protein>
<keyword evidence="3" id="KW-0964">Secreted</keyword>
<dbReference type="OMA" id="AANNCAW"/>
<evidence type="ECO:0000256" key="1">
    <source>
        <dbReference type="ARBA" id="ARBA00004613"/>
    </source>
</evidence>
<dbReference type="GO" id="GO:0005576">
    <property type="term" value="C:extracellular region"/>
    <property type="evidence" value="ECO:0007669"/>
    <property type="project" value="UniProtKB-SubCell"/>
</dbReference>
<evidence type="ECO:0000256" key="5">
    <source>
        <dbReference type="SAM" id="SignalP"/>
    </source>
</evidence>
<dbReference type="AlphaFoldDB" id="A0A7I4YJ70"/>
<feature type="signal peptide" evidence="5">
    <location>
        <begin position="1"/>
        <end position="15"/>
    </location>
</feature>
<comment type="similarity">
    <text evidence="2">Belongs to the nematode transthyretin-like family.</text>
</comment>
<dbReference type="PANTHER" id="PTHR21700">
    <property type="entry name" value="TRANSTHYRETIN-LIKE FAMILY PROTEIN-RELATED"/>
    <property type="match status" value="1"/>
</dbReference>
<evidence type="ECO:0000256" key="4">
    <source>
        <dbReference type="ARBA" id="ARBA00022729"/>
    </source>
</evidence>
<reference evidence="7" key="1">
    <citation type="submission" date="2020-12" db="UniProtKB">
        <authorList>
            <consortium name="WormBaseParasite"/>
        </authorList>
    </citation>
    <scope>IDENTIFICATION</scope>
    <source>
        <strain evidence="7">MHco3</strain>
    </source>
</reference>
<dbReference type="Proteomes" id="UP000025227">
    <property type="component" value="Unplaced"/>
</dbReference>
<organism evidence="6 7">
    <name type="scientific">Haemonchus contortus</name>
    <name type="common">Barber pole worm</name>
    <dbReference type="NCBI Taxonomy" id="6289"/>
    <lineage>
        <taxon>Eukaryota</taxon>
        <taxon>Metazoa</taxon>
        <taxon>Ecdysozoa</taxon>
        <taxon>Nematoda</taxon>
        <taxon>Chromadorea</taxon>
        <taxon>Rhabditida</taxon>
        <taxon>Rhabditina</taxon>
        <taxon>Rhabditomorpha</taxon>
        <taxon>Strongyloidea</taxon>
        <taxon>Trichostrongylidae</taxon>
        <taxon>Haemonchus</taxon>
    </lineage>
</organism>
<comment type="subcellular location">
    <subcellularLocation>
        <location evidence="1">Secreted</location>
    </subcellularLocation>
</comment>
<evidence type="ECO:0000313" key="6">
    <source>
        <dbReference type="Proteomes" id="UP000025227"/>
    </source>
</evidence>
<accession>A0A7I4YJ70</accession>
<dbReference type="InterPro" id="IPR038479">
    <property type="entry name" value="Transthyretin-like_sf"/>
</dbReference>
<dbReference type="Gene3D" id="2.60.40.3330">
    <property type="match status" value="1"/>
</dbReference>